<dbReference type="RefSeq" id="WP_189587156.1">
    <property type="nucleotide sequence ID" value="NZ_BMYV01000004.1"/>
</dbReference>
<dbReference type="SMART" id="SM00862">
    <property type="entry name" value="Trans_reg_C"/>
    <property type="match status" value="1"/>
</dbReference>
<keyword evidence="2" id="KW-0802">TPR repeat</keyword>
<organism evidence="5 6">
    <name type="scientific">Litorimonas cladophorae</name>
    <dbReference type="NCBI Taxonomy" id="1220491"/>
    <lineage>
        <taxon>Bacteria</taxon>
        <taxon>Pseudomonadati</taxon>
        <taxon>Pseudomonadota</taxon>
        <taxon>Alphaproteobacteria</taxon>
        <taxon>Maricaulales</taxon>
        <taxon>Robiginitomaculaceae</taxon>
    </lineage>
</organism>
<keyword evidence="6" id="KW-1185">Reference proteome</keyword>
<name>A0A918NKP9_9PROT</name>
<comment type="caution">
    <text evidence="5">The sequence shown here is derived from an EMBL/GenBank/DDBJ whole genome shotgun (WGS) entry which is preliminary data.</text>
</comment>
<dbReference type="Pfam" id="PF00486">
    <property type="entry name" value="Trans_reg_C"/>
    <property type="match status" value="1"/>
</dbReference>
<dbReference type="InterPro" id="IPR016032">
    <property type="entry name" value="Sig_transdc_resp-reg_C-effctor"/>
</dbReference>
<dbReference type="Gene3D" id="1.25.40.10">
    <property type="entry name" value="Tetratricopeptide repeat domain"/>
    <property type="match status" value="2"/>
</dbReference>
<evidence type="ECO:0000256" key="2">
    <source>
        <dbReference type="PROSITE-ProRule" id="PRU00339"/>
    </source>
</evidence>
<evidence type="ECO:0000256" key="3">
    <source>
        <dbReference type="PROSITE-ProRule" id="PRU01091"/>
    </source>
</evidence>
<reference evidence="5 6" key="1">
    <citation type="journal article" date="2014" name="Int. J. Syst. Evol. Microbiol.">
        <title>Complete genome sequence of Corynebacterium casei LMG S-19264T (=DSM 44701T), isolated from a smear-ripened cheese.</title>
        <authorList>
            <consortium name="US DOE Joint Genome Institute (JGI-PGF)"/>
            <person name="Walter F."/>
            <person name="Albersmeier A."/>
            <person name="Kalinowski J."/>
            <person name="Ruckert C."/>
        </authorList>
    </citation>
    <scope>NUCLEOTIDE SEQUENCE [LARGE SCALE GENOMIC DNA]</scope>
    <source>
        <strain evidence="5 6">KCTC 23968</strain>
    </source>
</reference>
<dbReference type="Proteomes" id="UP000600865">
    <property type="component" value="Unassembled WGS sequence"/>
</dbReference>
<dbReference type="InterPro" id="IPR001867">
    <property type="entry name" value="OmpR/PhoB-type_DNA-bd"/>
</dbReference>
<dbReference type="EMBL" id="BMYV01000004">
    <property type="protein sequence ID" value="GGX76035.1"/>
    <property type="molecule type" value="Genomic_DNA"/>
</dbReference>
<proteinExistence type="predicted"/>
<dbReference type="InterPro" id="IPR036388">
    <property type="entry name" value="WH-like_DNA-bd_sf"/>
</dbReference>
<dbReference type="Gene3D" id="1.10.10.10">
    <property type="entry name" value="Winged helix-like DNA-binding domain superfamily/Winged helix DNA-binding domain"/>
    <property type="match status" value="1"/>
</dbReference>
<evidence type="ECO:0000313" key="5">
    <source>
        <dbReference type="EMBL" id="GGX76035.1"/>
    </source>
</evidence>
<feature type="repeat" description="TPR" evidence="2">
    <location>
        <begin position="377"/>
        <end position="410"/>
    </location>
</feature>
<dbReference type="CDD" id="cd00383">
    <property type="entry name" value="trans_reg_C"/>
    <property type="match status" value="1"/>
</dbReference>
<dbReference type="PROSITE" id="PS51755">
    <property type="entry name" value="OMPR_PHOB"/>
    <property type="match status" value="1"/>
</dbReference>
<dbReference type="PROSITE" id="PS50005">
    <property type="entry name" value="TPR"/>
    <property type="match status" value="1"/>
</dbReference>
<sequence length="593" mass="65627">MNKLFEGFSTGVFDIFPTSNLAMAGDTELALEPLIMRLLFTLVKAEGEVVSRDHLLNRLWDARAGSDEQLTLAISKLRSVLKSADPDTAYIDTIPKRGYRFTQAVTPIAASQPAKDERPSIAVMAFADMSPMAEYEYFGDGMAEEILNALAKVSNLRVAARTSSFSFKGQDQDLRTVGEMLDVTHIIEGSVRVLDRRLRITAQLIRSSDGFHIWSETYDGVLEDVFDLQESIARSILKTLMIKLELTDPRLAPNLTYNETAYDLFLQARSLNARQHGEGVLTAAISILEKAIEKDPDFALAHAELAHSHSLASTYMGTDNKAELVDKATARAEIAAKLDPKLGFPVTLMALGAFTDGDIVGAIDLAEEAYKLEPDHSEVVMRLGYFYSAIGRNKHAIPLLERAVALDPIQGRNHQILALALLANDELDRAEIHAKRAIDLHHYFAYDTYAAISFMRGDYEEAAQRTVSGPIKNMFGDAFDQGGGILPMARMAFGSDPAQRKVMGEMMFTHLYDPTRPPGIPLLQSLLRTGCAEKFFIAMGDRPPPGRHGSLLSMWGGSAPCVEVHTHPKFMDYAEKNGLTKAWRKYGWPDRLL</sequence>
<dbReference type="GO" id="GO:0006355">
    <property type="term" value="P:regulation of DNA-templated transcription"/>
    <property type="evidence" value="ECO:0007669"/>
    <property type="project" value="InterPro"/>
</dbReference>
<dbReference type="SUPFAM" id="SSF48452">
    <property type="entry name" value="TPR-like"/>
    <property type="match status" value="1"/>
</dbReference>
<dbReference type="SUPFAM" id="SSF46894">
    <property type="entry name" value="C-terminal effector domain of the bipartite response regulators"/>
    <property type="match status" value="1"/>
</dbReference>
<feature type="DNA-binding region" description="OmpR/PhoB-type" evidence="3">
    <location>
        <begin position="5"/>
        <end position="103"/>
    </location>
</feature>
<dbReference type="InterPro" id="IPR011990">
    <property type="entry name" value="TPR-like_helical_dom_sf"/>
</dbReference>
<evidence type="ECO:0000313" key="6">
    <source>
        <dbReference type="Proteomes" id="UP000600865"/>
    </source>
</evidence>
<evidence type="ECO:0000259" key="4">
    <source>
        <dbReference type="PROSITE" id="PS51755"/>
    </source>
</evidence>
<protein>
    <recommendedName>
        <fullName evidence="4">OmpR/PhoB-type domain-containing protein</fullName>
    </recommendedName>
</protein>
<accession>A0A918NKP9</accession>
<keyword evidence="1 3" id="KW-0238">DNA-binding</keyword>
<dbReference type="GO" id="GO:0000160">
    <property type="term" value="P:phosphorelay signal transduction system"/>
    <property type="evidence" value="ECO:0007669"/>
    <property type="project" value="InterPro"/>
</dbReference>
<dbReference type="InterPro" id="IPR019734">
    <property type="entry name" value="TPR_rpt"/>
</dbReference>
<evidence type="ECO:0000256" key="1">
    <source>
        <dbReference type="ARBA" id="ARBA00023125"/>
    </source>
</evidence>
<dbReference type="AlphaFoldDB" id="A0A918NKP9"/>
<gene>
    <name evidence="5" type="ORF">GCM10011309_27640</name>
</gene>
<feature type="domain" description="OmpR/PhoB-type" evidence="4">
    <location>
        <begin position="5"/>
        <end position="103"/>
    </location>
</feature>
<dbReference type="GO" id="GO:0003677">
    <property type="term" value="F:DNA binding"/>
    <property type="evidence" value="ECO:0007669"/>
    <property type="project" value="UniProtKB-UniRule"/>
</dbReference>